<dbReference type="RefSeq" id="XP_004505830.1">
    <property type="nucleotide sequence ID" value="XM_004505773.2"/>
</dbReference>
<dbReference type="GO" id="GO:0004842">
    <property type="term" value="F:ubiquitin-protein transferase activity"/>
    <property type="evidence" value="ECO:0007669"/>
    <property type="project" value="TreeGrafter"/>
</dbReference>
<dbReference type="OrthoDB" id="1711136at2759"/>
<keyword evidence="2" id="KW-0863">Zinc-finger</keyword>
<evidence type="ECO:0000256" key="3">
    <source>
        <dbReference type="ARBA" id="ARBA00022833"/>
    </source>
</evidence>
<dbReference type="PANTHER" id="PTHR42647">
    <property type="entry name" value="SBP (S-RIBONUCLEASE BINDING PROTEIN) FAMILY PROTEIN"/>
    <property type="match status" value="1"/>
</dbReference>
<sequence length="220" mass="25618">MVTQAHSHSSRGYPFCINGICSNGIANIQQRQQQQQQLQLQQQPQQQQLQLQQQLQQQQWQGHVVPEPSHVVHASQVVPNANLLAHTSNLATQFEKEGEEIAYFFQLQNEQMKMILENQMKQQVATFRNMENFALQLLAQKEKELAQAARKKQELESLLIVRDAEKRNWKRMALDRETAVITLRAKLEEEKKRVRILMENDAQSCSGENDEGRDEKRFKT</sequence>
<dbReference type="PANTHER" id="PTHR42647:SF6">
    <property type="entry name" value="RING-TYPE DOMAIN-CONTAINING PROTEIN"/>
    <property type="match status" value="1"/>
</dbReference>
<dbReference type="KEGG" id="cam:101512431"/>
<dbReference type="AlphaFoldDB" id="A0A1S2YJR1"/>
<dbReference type="GeneID" id="101512431"/>
<evidence type="ECO:0000313" key="5">
    <source>
        <dbReference type="Proteomes" id="UP000087171"/>
    </source>
</evidence>
<evidence type="ECO:0000313" key="6">
    <source>
        <dbReference type="RefSeq" id="XP_004505830.1"/>
    </source>
</evidence>
<organism evidence="5 6">
    <name type="scientific">Cicer arietinum</name>
    <name type="common">Chickpea</name>
    <name type="synonym">Garbanzo</name>
    <dbReference type="NCBI Taxonomy" id="3827"/>
    <lineage>
        <taxon>Eukaryota</taxon>
        <taxon>Viridiplantae</taxon>
        <taxon>Streptophyta</taxon>
        <taxon>Embryophyta</taxon>
        <taxon>Tracheophyta</taxon>
        <taxon>Spermatophyta</taxon>
        <taxon>Magnoliopsida</taxon>
        <taxon>eudicotyledons</taxon>
        <taxon>Gunneridae</taxon>
        <taxon>Pentapetalae</taxon>
        <taxon>rosids</taxon>
        <taxon>fabids</taxon>
        <taxon>Fabales</taxon>
        <taxon>Fabaceae</taxon>
        <taxon>Papilionoideae</taxon>
        <taxon>50 kb inversion clade</taxon>
        <taxon>NPAAA clade</taxon>
        <taxon>Hologalegina</taxon>
        <taxon>IRL clade</taxon>
        <taxon>Cicereae</taxon>
        <taxon>Cicer</taxon>
    </lineage>
</organism>
<dbReference type="GO" id="GO:0008270">
    <property type="term" value="F:zinc ion binding"/>
    <property type="evidence" value="ECO:0007669"/>
    <property type="project" value="UniProtKB-KW"/>
</dbReference>
<reference evidence="5" key="1">
    <citation type="journal article" date="2013" name="Nat. Biotechnol.">
        <title>Draft genome sequence of chickpea (Cicer arietinum) provides a resource for trait improvement.</title>
        <authorList>
            <person name="Varshney R.K."/>
            <person name="Song C."/>
            <person name="Saxena R.K."/>
            <person name="Azam S."/>
            <person name="Yu S."/>
            <person name="Sharpe A.G."/>
            <person name="Cannon S."/>
            <person name="Baek J."/>
            <person name="Rosen B.D."/>
            <person name="Tar'an B."/>
            <person name="Millan T."/>
            <person name="Zhang X."/>
            <person name="Ramsay L.D."/>
            <person name="Iwata A."/>
            <person name="Wang Y."/>
            <person name="Nelson W."/>
            <person name="Farmer A.D."/>
            <person name="Gaur P.M."/>
            <person name="Soderlund C."/>
            <person name="Penmetsa R.V."/>
            <person name="Xu C."/>
            <person name="Bharti A.K."/>
            <person name="He W."/>
            <person name="Winter P."/>
            <person name="Zhao S."/>
            <person name="Hane J.K."/>
            <person name="Carrasquilla-Garcia N."/>
            <person name="Condie J.A."/>
            <person name="Upadhyaya H.D."/>
            <person name="Luo M.C."/>
            <person name="Thudi M."/>
            <person name="Gowda C.L."/>
            <person name="Singh N.P."/>
            <person name="Lichtenzveig J."/>
            <person name="Gali K.K."/>
            <person name="Rubio J."/>
            <person name="Nadarajan N."/>
            <person name="Dolezel J."/>
            <person name="Bansal K.C."/>
            <person name="Xu X."/>
            <person name="Edwards D."/>
            <person name="Zhang G."/>
            <person name="Kahl G."/>
            <person name="Gil J."/>
            <person name="Singh K.B."/>
            <person name="Datta S.K."/>
            <person name="Jackson S.A."/>
            <person name="Wang J."/>
            <person name="Cook D.R."/>
        </authorList>
    </citation>
    <scope>NUCLEOTIDE SEQUENCE [LARGE SCALE GENOMIC DNA]</scope>
    <source>
        <strain evidence="5">cv. CDC Frontier</strain>
    </source>
</reference>
<protein>
    <submittedName>
        <fullName evidence="6">Uncharacterized protein</fullName>
    </submittedName>
</protein>
<name>A0A1S2YJR1_CICAR</name>
<keyword evidence="3" id="KW-0862">Zinc</keyword>
<keyword evidence="5" id="KW-1185">Reference proteome</keyword>
<dbReference type="PaxDb" id="3827-XP_004505830.1"/>
<feature type="region of interest" description="Disordered" evidence="4">
    <location>
        <begin position="198"/>
        <end position="220"/>
    </location>
</feature>
<dbReference type="eggNOG" id="KOG1100">
    <property type="taxonomic scope" value="Eukaryota"/>
</dbReference>
<dbReference type="STRING" id="3827.A0A1S2YJR1"/>
<evidence type="ECO:0000256" key="4">
    <source>
        <dbReference type="SAM" id="MobiDB-lite"/>
    </source>
</evidence>
<gene>
    <name evidence="6" type="primary">LOC101512431</name>
</gene>
<dbReference type="PIRSF" id="PIRSF036836">
    <property type="entry name" value="RNase_bind_SBP1"/>
    <property type="match status" value="1"/>
</dbReference>
<proteinExistence type="predicted"/>
<evidence type="ECO:0000256" key="1">
    <source>
        <dbReference type="ARBA" id="ARBA00022723"/>
    </source>
</evidence>
<evidence type="ECO:0000256" key="2">
    <source>
        <dbReference type="ARBA" id="ARBA00022771"/>
    </source>
</evidence>
<reference evidence="6" key="2">
    <citation type="submission" date="2025-08" db="UniProtKB">
        <authorList>
            <consortium name="RefSeq"/>
        </authorList>
    </citation>
    <scope>IDENTIFICATION</scope>
    <source>
        <tissue evidence="6">Etiolated seedlings</tissue>
    </source>
</reference>
<keyword evidence="1" id="KW-0479">Metal-binding</keyword>
<accession>A0A1S2YJR1</accession>
<dbReference type="Proteomes" id="UP000087171">
    <property type="component" value="Chromosome Ca6"/>
</dbReference>